<feature type="region of interest" description="Disordered" evidence="1">
    <location>
        <begin position="744"/>
        <end position="777"/>
    </location>
</feature>
<sequence>MNDQTLFTPKASARKRTNVPSLKSPKRPLTPRDDTRALSHQMNSIRPTSASRPTSARNSSIQDLNASIARTAFPPSPTLLGTIDRPSSALSIPQLPIFTPNPPSSANRSTRPSSRESHLLPSPGRSPRDLVRPVISPTQINRAISDTKIVPSSRRLPAIITQDSSSPTKHEQVKLKQHAPAKPVVEMSEKGHRPHPSQTTAKRTAPKLVTSNSQKRLQGVEKNTKTNSMKDSLIGTGDDQPPLRILSTSKSIKPTTIRPKLSQTAIISFSEQTLTEYLQNPHLKISPNKNSLIDKTEGLGCLEALETIRTYQTQGSEIFNFQTVRNALQHLLVIPLPSTSSPDYLSSSEICQIALRTSCILLHSDIPTSSLEPILHILFVHSRNPANDSLFILEGLASPLINLTTLSTWTSPFVSSPTESHSDFTSLLHLISLLRNITTSSSALPGTDLSLASLFLEGGLLLGLSDLAETVIVPALFHWDRSGGRSAQHSKTILSKLFGTNLTHFLDFVRRFTALIRNLCNSPNLNQQFQKPIPSNRTKTGKMSETDLSVISDWAHHIQLFVFVLPSLLLFPDVQISFNISRILSRISLVPSALNLFVWEDDEEEDTESGSDEEANRNDMDFQPLIDCSQPIAAISEALHSTYSREAKHYLQKSVLALVEQASRHGVDLPRSVRSGKDSEFVLGSSPVPAQTLIRLFFAMSNLCSWSDDGPSVGELFVQSWEALDTPNILTHFLSSLHTLFTSRKTERKGQPAPTQKSGNVRGKSLSPMRTGSGEEEEHDEVLCDCITKTLAFIANLCLSPEMMEDVGGEKEIICVVGFLETLSKHSKSLTQSEEEVLLNSVGLFANLTPSESFINQLRKQNVGKAAMVLFDLINFEGNTEIVAESVRALSNLVRLDEVKKVVREGNVLSSLLSLLSSSSPAVLLQTIGTLLNLAEDSTVCRQSHSWVLPTPSTQHSRNQSEKKGVVDCLLGIVEKEGLSNLTLTTVACRCIVNLCTNFTSLLSSTTLQSANRILSHLLQEASQYESDPPTLIEELAEAANRVLLVVGKS</sequence>
<name>A0ABQ9YIZ6_9EUKA</name>
<protein>
    <recommendedName>
        <fullName evidence="4">Wings apart-like protein C-terminal domain-containing protein</fullName>
    </recommendedName>
</protein>
<comment type="caution">
    <text evidence="2">The sequence shown here is derived from an EMBL/GenBank/DDBJ whole genome shotgun (WGS) entry which is preliminary data.</text>
</comment>
<proteinExistence type="predicted"/>
<dbReference type="InterPro" id="IPR011989">
    <property type="entry name" value="ARM-like"/>
</dbReference>
<feature type="region of interest" description="Disordered" evidence="1">
    <location>
        <begin position="222"/>
        <end position="244"/>
    </location>
</feature>
<evidence type="ECO:0000313" key="2">
    <source>
        <dbReference type="EMBL" id="KAK2963705.1"/>
    </source>
</evidence>
<feature type="region of interest" description="Disordered" evidence="1">
    <location>
        <begin position="92"/>
        <end position="131"/>
    </location>
</feature>
<reference evidence="2 3" key="1">
    <citation type="journal article" date="2022" name="bioRxiv">
        <title>Genomics of Preaxostyla Flagellates Illuminates Evolutionary Transitions and the Path Towards Mitochondrial Loss.</title>
        <authorList>
            <person name="Novak L.V.F."/>
            <person name="Treitli S.C."/>
            <person name="Pyrih J."/>
            <person name="Halakuc P."/>
            <person name="Pipaliya S.V."/>
            <person name="Vacek V."/>
            <person name="Brzon O."/>
            <person name="Soukal P."/>
            <person name="Eme L."/>
            <person name="Dacks J.B."/>
            <person name="Karnkowska A."/>
            <person name="Elias M."/>
            <person name="Hampl V."/>
        </authorList>
    </citation>
    <scope>NUCLEOTIDE SEQUENCE [LARGE SCALE GENOMIC DNA]</scope>
    <source>
        <strain evidence="2">NAU3</strain>
        <tissue evidence="2">Gut</tissue>
    </source>
</reference>
<dbReference type="InterPro" id="IPR038905">
    <property type="entry name" value="ARMC2"/>
</dbReference>
<dbReference type="PANTHER" id="PTHR21356">
    <property type="entry name" value="ARMADILLO REPEAT CONTAINING 2"/>
    <property type="match status" value="1"/>
</dbReference>
<gene>
    <name evidence="2" type="ORF">BLNAU_1270</name>
</gene>
<feature type="compositionally biased region" description="Polar residues" evidence="1">
    <location>
        <begin position="38"/>
        <end position="60"/>
    </location>
</feature>
<organism evidence="2 3">
    <name type="scientific">Blattamonas nauphoetae</name>
    <dbReference type="NCBI Taxonomy" id="2049346"/>
    <lineage>
        <taxon>Eukaryota</taxon>
        <taxon>Metamonada</taxon>
        <taxon>Preaxostyla</taxon>
        <taxon>Oxymonadida</taxon>
        <taxon>Blattamonas</taxon>
    </lineage>
</organism>
<evidence type="ECO:0000256" key="1">
    <source>
        <dbReference type="SAM" id="MobiDB-lite"/>
    </source>
</evidence>
<dbReference type="Proteomes" id="UP001281761">
    <property type="component" value="Unassembled WGS sequence"/>
</dbReference>
<dbReference type="Gene3D" id="1.25.10.10">
    <property type="entry name" value="Leucine-rich Repeat Variant"/>
    <property type="match status" value="1"/>
</dbReference>
<dbReference type="PANTHER" id="PTHR21356:SF1">
    <property type="entry name" value="ARMADILLO REPEAT-CONTAINING PROTEIN 2"/>
    <property type="match status" value="1"/>
</dbReference>
<evidence type="ECO:0008006" key="4">
    <source>
        <dbReference type="Google" id="ProtNLM"/>
    </source>
</evidence>
<feature type="region of interest" description="Disordered" evidence="1">
    <location>
        <begin position="1"/>
        <end position="60"/>
    </location>
</feature>
<dbReference type="SMART" id="SM00185">
    <property type="entry name" value="ARM"/>
    <property type="match status" value="3"/>
</dbReference>
<dbReference type="InterPro" id="IPR000225">
    <property type="entry name" value="Armadillo"/>
</dbReference>
<feature type="region of interest" description="Disordered" evidence="1">
    <location>
        <begin position="163"/>
        <end position="210"/>
    </location>
</feature>
<dbReference type="EMBL" id="JARBJD010000005">
    <property type="protein sequence ID" value="KAK2963705.1"/>
    <property type="molecule type" value="Genomic_DNA"/>
</dbReference>
<accession>A0ABQ9YIZ6</accession>
<evidence type="ECO:0000313" key="3">
    <source>
        <dbReference type="Proteomes" id="UP001281761"/>
    </source>
</evidence>
<dbReference type="InterPro" id="IPR016024">
    <property type="entry name" value="ARM-type_fold"/>
</dbReference>
<keyword evidence="3" id="KW-1185">Reference proteome</keyword>
<dbReference type="SUPFAM" id="SSF48371">
    <property type="entry name" value="ARM repeat"/>
    <property type="match status" value="1"/>
</dbReference>